<dbReference type="Proteomes" id="UP000050741">
    <property type="component" value="Unassembled WGS sequence"/>
</dbReference>
<feature type="compositionally biased region" description="Basic and acidic residues" evidence="1">
    <location>
        <begin position="53"/>
        <end position="76"/>
    </location>
</feature>
<feature type="domain" description="OTU" evidence="2">
    <location>
        <begin position="158"/>
        <end position="325"/>
    </location>
</feature>
<sequence length="389" mass="44059">MSAENLLLELVELWSKYNSQNWQNRQECAHRDKSSQAKMERQGSESRQLLNHDYARKRGQESKKRSHPESIEKGTEKAGAQLEIQNITSDQLSKITVVSGDITKQKAKRQIVPSRPSTPKTSATSEPSTSQSPPRAPLARAVIDKPTPIVEQTIRQTVSCVNVKGDGDCFYRAICYGLFRVDSMENSDALRKASGRILRAILENTNFFPRKRHRSHADFTHALSQLLLPSPSDLWYNKTLEAYSQFIENPARDGIGIWAQLDDAHTIAILLQRPVGMTRNIPHVQLNSFTVQERTLEYVLVERTVVNPIVIWYDGIDHYQSIIFDPMAPNASAGSEYIFAQNFDIPEDFLHGNVAPQQQHSPGQTQRNENNVDQPQPSDVFYGDAEYNE</sequence>
<accession>A0A183C000</accession>
<evidence type="ECO:0000259" key="2">
    <source>
        <dbReference type="PROSITE" id="PS50802"/>
    </source>
</evidence>
<feature type="region of interest" description="Disordered" evidence="1">
    <location>
        <begin position="103"/>
        <end position="137"/>
    </location>
</feature>
<protein>
    <submittedName>
        <fullName evidence="4">OTU domain-containing protein</fullName>
    </submittedName>
</protein>
<reference evidence="3" key="1">
    <citation type="submission" date="2013-12" db="EMBL/GenBank/DDBJ databases">
        <authorList>
            <person name="Aslett M."/>
        </authorList>
    </citation>
    <scope>NUCLEOTIDE SEQUENCE [LARGE SCALE GENOMIC DNA]</scope>
    <source>
        <strain evidence="3">Lindley</strain>
    </source>
</reference>
<feature type="compositionally biased region" description="Basic and acidic residues" evidence="1">
    <location>
        <begin position="28"/>
        <end position="44"/>
    </location>
</feature>
<feature type="region of interest" description="Disordered" evidence="1">
    <location>
        <begin position="28"/>
        <end position="78"/>
    </location>
</feature>
<feature type="compositionally biased region" description="Polar residues" evidence="1">
    <location>
        <begin position="355"/>
        <end position="377"/>
    </location>
</feature>
<name>A0A183C000_GLOPA</name>
<dbReference type="WBParaSite" id="GPLIN_000619200">
    <property type="protein sequence ID" value="GPLIN_000619200"/>
    <property type="gene ID" value="GPLIN_000619200"/>
</dbReference>
<evidence type="ECO:0000256" key="1">
    <source>
        <dbReference type="SAM" id="MobiDB-lite"/>
    </source>
</evidence>
<dbReference type="AlphaFoldDB" id="A0A183C000"/>
<reference evidence="4" key="3">
    <citation type="submission" date="2016-06" db="UniProtKB">
        <authorList>
            <consortium name="WormBaseParasite"/>
        </authorList>
    </citation>
    <scope>IDENTIFICATION</scope>
</reference>
<keyword evidence="3" id="KW-1185">Reference proteome</keyword>
<proteinExistence type="predicted"/>
<dbReference type="CDD" id="cd22744">
    <property type="entry name" value="OTU"/>
    <property type="match status" value="1"/>
</dbReference>
<dbReference type="InterPro" id="IPR003323">
    <property type="entry name" value="OTU_dom"/>
</dbReference>
<organism evidence="3 4">
    <name type="scientific">Globodera pallida</name>
    <name type="common">Potato cyst nematode worm</name>
    <name type="synonym">Heterodera pallida</name>
    <dbReference type="NCBI Taxonomy" id="36090"/>
    <lineage>
        <taxon>Eukaryota</taxon>
        <taxon>Metazoa</taxon>
        <taxon>Ecdysozoa</taxon>
        <taxon>Nematoda</taxon>
        <taxon>Chromadorea</taxon>
        <taxon>Rhabditida</taxon>
        <taxon>Tylenchina</taxon>
        <taxon>Tylenchomorpha</taxon>
        <taxon>Tylenchoidea</taxon>
        <taxon>Heteroderidae</taxon>
        <taxon>Heteroderinae</taxon>
        <taxon>Globodera</taxon>
    </lineage>
</organism>
<evidence type="ECO:0000313" key="3">
    <source>
        <dbReference type="Proteomes" id="UP000050741"/>
    </source>
</evidence>
<evidence type="ECO:0000313" key="4">
    <source>
        <dbReference type="WBParaSite" id="GPLIN_000619200"/>
    </source>
</evidence>
<feature type="region of interest" description="Disordered" evidence="1">
    <location>
        <begin position="353"/>
        <end position="389"/>
    </location>
</feature>
<dbReference type="PROSITE" id="PS50802">
    <property type="entry name" value="OTU"/>
    <property type="match status" value="1"/>
</dbReference>
<feature type="compositionally biased region" description="Polar residues" evidence="1">
    <location>
        <begin position="115"/>
        <end position="133"/>
    </location>
</feature>
<reference evidence="3" key="2">
    <citation type="submission" date="2014-05" db="EMBL/GenBank/DDBJ databases">
        <title>The genome and life-stage specific transcriptomes of Globodera pallida elucidate key aspects of plant parasitism by a cyst nematode.</title>
        <authorList>
            <person name="Cotton J.A."/>
            <person name="Lilley C.J."/>
            <person name="Jones L.M."/>
            <person name="Kikuchi T."/>
            <person name="Reid A.J."/>
            <person name="Thorpe P."/>
            <person name="Tsai I.J."/>
            <person name="Beasley H."/>
            <person name="Blok V."/>
            <person name="Cock P.J.A."/>
            <person name="Van den Akker S.E."/>
            <person name="Holroyd N."/>
            <person name="Hunt M."/>
            <person name="Mantelin S."/>
            <person name="Naghra H."/>
            <person name="Pain A."/>
            <person name="Palomares-Rius J.E."/>
            <person name="Zarowiecki M."/>
            <person name="Berriman M."/>
            <person name="Jones J.T."/>
            <person name="Urwin P.E."/>
        </authorList>
    </citation>
    <scope>NUCLEOTIDE SEQUENCE [LARGE SCALE GENOMIC DNA]</scope>
    <source>
        <strain evidence="3">Lindley</strain>
    </source>
</reference>
<dbReference type="Gene3D" id="3.90.70.80">
    <property type="match status" value="1"/>
</dbReference>